<dbReference type="GO" id="GO:0005886">
    <property type="term" value="C:plasma membrane"/>
    <property type="evidence" value="ECO:0007669"/>
    <property type="project" value="TreeGrafter"/>
</dbReference>
<dbReference type="FunFam" id="1.20.1250.20:FF:000196">
    <property type="entry name" value="MFS toxin efflux pump (AflT)"/>
    <property type="match status" value="1"/>
</dbReference>
<reference evidence="10" key="2">
    <citation type="submission" date="2015-01" db="EMBL/GenBank/DDBJ databases">
        <title>Evolutionary Origins and Diversification of the Mycorrhizal Mutualists.</title>
        <authorList>
            <consortium name="DOE Joint Genome Institute"/>
            <consortium name="Mycorrhizal Genomics Consortium"/>
            <person name="Kohler A."/>
            <person name="Kuo A."/>
            <person name="Nagy L.G."/>
            <person name="Floudas D."/>
            <person name="Copeland A."/>
            <person name="Barry K.W."/>
            <person name="Cichocki N."/>
            <person name="Veneault-Fourrey C."/>
            <person name="LaButti K."/>
            <person name="Lindquist E.A."/>
            <person name="Lipzen A."/>
            <person name="Lundell T."/>
            <person name="Morin E."/>
            <person name="Murat C."/>
            <person name="Riley R."/>
            <person name="Ohm R."/>
            <person name="Sun H."/>
            <person name="Tunlid A."/>
            <person name="Henrissat B."/>
            <person name="Grigoriev I.V."/>
            <person name="Hibbett D.S."/>
            <person name="Martin F."/>
        </authorList>
    </citation>
    <scope>NUCLEOTIDE SEQUENCE [LARGE SCALE GENOMIC DNA]</scope>
    <source>
        <strain evidence="10">Zn</strain>
    </source>
</reference>
<feature type="transmembrane region" description="Helical" evidence="7">
    <location>
        <begin position="207"/>
        <end position="227"/>
    </location>
</feature>
<dbReference type="Gene3D" id="1.20.1250.20">
    <property type="entry name" value="MFS general substrate transporter like domains"/>
    <property type="match status" value="1"/>
</dbReference>
<feature type="domain" description="Major facilitator superfamily (MFS) profile" evidence="8">
    <location>
        <begin position="52"/>
        <end position="568"/>
    </location>
</feature>
<dbReference type="PANTHER" id="PTHR23501:SF193">
    <property type="entry name" value="MULTIDRUG TRANSPORTER, PUTATIVE (AFU_ORTHOLOGUE AFUA_8G00940)-RELATED"/>
    <property type="match status" value="1"/>
</dbReference>
<protein>
    <recommendedName>
        <fullName evidence="8">Major facilitator superfamily (MFS) profile domain-containing protein</fullName>
    </recommendedName>
</protein>
<evidence type="ECO:0000256" key="5">
    <source>
        <dbReference type="ARBA" id="ARBA00023136"/>
    </source>
</evidence>
<dbReference type="PROSITE" id="PS50850">
    <property type="entry name" value="MFS"/>
    <property type="match status" value="1"/>
</dbReference>
<evidence type="ECO:0000256" key="7">
    <source>
        <dbReference type="SAM" id="Phobius"/>
    </source>
</evidence>
<dbReference type="EMBL" id="KN832884">
    <property type="protein sequence ID" value="KIM96426.1"/>
    <property type="molecule type" value="Genomic_DNA"/>
</dbReference>
<gene>
    <name evidence="9" type="ORF">OIDMADRAFT_132377</name>
</gene>
<dbReference type="InParanoid" id="A0A0C3H1P1"/>
<feature type="transmembrane region" description="Helical" evidence="7">
    <location>
        <begin position="142"/>
        <end position="163"/>
    </location>
</feature>
<evidence type="ECO:0000259" key="8">
    <source>
        <dbReference type="PROSITE" id="PS50850"/>
    </source>
</evidence>
<feature type="transmembrane region" description="Helical" evidence="7">
    <location>
        <begin position="248"/>
        <end position="267"/>
    </location>
</feature>
<feature type="transmembrane region" description="Helical" evidence="7">
    <location>
        <begin position="446"/>
        <end position="469"/>
    </location>
</feature>
<dbReference type="InterPro" id="IPR011701">
    <property type="entry name" value="MFS"/>
</dbReference>
<feature type="transmembrane region" description="Helical" evidence="7">
    <location>
        <begin position="175"/>
        <end position="195"/>
    </location>
</feature>
<dbReference type="OrthoDB" id="10021397at2759"/>
<reference evidence="9 10" key="1">
    <citation type="submission" date="2014-04" db="EMBL/GenBank/DDBJ databases">
        <authorList>
            <consortium name="DOE Joint Genome Institute"/>
            <person name="Kuo A."/>
            <person name="Martino E."/>
            <person name="Perotto S."/>
            <person name="Kohler A."/>
            <person name="Nagy L.G."/>
            <person name="Floudas D."/>
            <person name="Copeland A."/>
            <person name="Barry K.W."/>
            <person name="Cichocki N."/>
            <person name="Veneault-Fourrey C."/>
            <person name="LaButti K."/>
            <person name="Lindquist E.A."/>
            <person name="Lipzen A."/>
            <person name="Lundell T."/>
            <person name="Morin E."/>
            <person name="Murat C."/>
            <person name="Sun H."/>
            <person name="Tunlid A."/>
            <person name="Henrissat B."/>
            <person name="Grigoriev I.V."/>
            <person name="Hibbett D.S."/>
            <person name="Martin F."/>
            <person name="Nordberg H.P."/>
            <person name="Cantor M.N."/>
            <person name="Hua S.X."/>
        </authorList>
    </citation>
    <scope>NUCLEOTIDE SEQUENCE [LARGE SCALE GENOMIC DNA]</scope>
    <source>
        <strain evidence="9 10">Zn</strain>
    </source>
</reference>
<dbReference type="HOGENOM" id="CLU_000960_22_1_1"/>
<keyword evidence="10" id="KW-1185">Reference proteome</keyword>
<dbReference type="Pfam" id="PF07690">
    <property type="entry name" value="MFS_1"/>
    <property type="match status" value="1"/>
</dbReference>
<feature type="transmembrane region" description="Helical" evidence="7">
    <location>
        <begin position="409"/>
        <end position="426"/>
    </location>
</feature>
<dbReference type="Gene3D" id="1.20.1720.10">
    <property type="entry name" value="Multidrug resistance protein D"/>
    <property type="match status" value="1"/>
</dbReference>
<dbReference type="Proteomes" id="UP000054321">
    <property type="component" value="Unassembled WGS sequence"/>
</dbReference>
<evidence type="ECO:0000313" key="9">
    <source>
        <dbReference type="EMBL" id="KIM96426.1"/>
    </source>
</evidence>
<comment type="similarity">
    <text evidence="2">Belongs to the major facilitator superfamily. TCR/Tet family.</text>
</comment>
<feature type="region of interest" description="Disordered" evidence="6">
    <location>
        <begin position="1"/>
        <end position="39"/>
    </location>
</feature>
<evidence type="ECO:0000256" key="3">
    <source>
        <dbReference type="ARBA" id="ARBA00022692"/>
    </source>
</evidence>
<feature type="transmembrane region" description="Helical" evidence="7">
    <location>
        <begin position="279"/>
        <end position="296"/>
    </location>
</feature>
<organism evidence="9 10">
    <name type="scientific">Oidiodendron maius (strain Zn)</name>
    <dbReference type="NCBI Taxonomy" id="913774"/>
    <lineage>
        <taxon>Eukaryota</taxon>
        <taxon>Fungi</taxon>
        <taxon>Dikarya</taxon>
        <taxon>Ascomycota</taxon>
        <taxon>Pezizomycotina</taxon>
        <taxon>Leotiomycetes</taxon>
        <taxon>Leotiomycetes incertae sedis</taxon>
        <taxon>Myxotrichaceae</taxon>
        <taxon>Oidiodendron</taxon>
    </lineage>
</organism>
<evidence type="ECO:0000313" key="10">
    <source>
        <dbReference type="Proteomes" id="UP000054321"/>
    </source>
</evidence>
<keyword evidence="4 7" id="KW-1133">Transmembrane helix</keyword>
<keyword evidence="3 7" id="KW-0812">Transmembrane</keyword>
<dbReference type="FunCoup" id="A0A0C3H1P1">
    <property type="interactions" value="92"/>
</dbReference>
<dbReference type="PANTHER" id="PTHR23501">
    <property type="entry name" value="MAJOR FACILITATOR SUPERFAMILY"/>
    <property type="match status" value="1"/>
</dbReference>
<dbReference type="InterPro" id="IPR020846">
    <property type="entry name" value="MFS_dom"/>
</dbReference>
<feature type="transmembrane region" description="Helical" evidence="7">
    <location>
        <begin position="49"/>
        <end position="75"/>
    </location>
</feature>
<feature type="transmembrane region" description="Helical" evidence="7">
    <location>
        <begin position="317"/>
        <end position="336"/>
    </location>
</feature>
<comment type="subcellular location">
    <subcellularLocation>
        <location evidence="1">Membrane</location>
        <topology evidence="1">Multi-pass membrane protein</topology>
    </subcellularLocation>
</comment>
<feature type="transmembrane region" description="Helical" evidence="7">
    <location>
        <begin position="116"/>
        <end position="136"/>
    </location>
</feature>
<dbReference type="GO" id="GO:0022857">
    <property type="term" value="F:transmembrane transporter activity"/>
    <property type="evidence" value="ECO:0007669"/>
    <property type="project" value="InterPro"/>
</dbReference>
<sequence>MADSPSISEVAEKIDLPTAESKGSGEVIGDSTDQNSGDEASQYMTGVRLYTIIGGLTMVAFLMMLDSTIVTTALPSITGTFNSVKDIGWYGSAYLICICTLQPLSGKFYQFYSSKLIFLGAVAVFELGSLLCALAKSSTMFIIGRAVAGCGGAGVLNGAFTIIAAAAPLDRRPKLLGIMIGIASIGVLAGPIIGGALTEHVTWRWCFYLNLPIGGITIFAISFIKVPDAKIRQEEGSKFSLKEKLHRLDLPGFSLFAPSIAMLLLALEWGGTKYSWNSSTIIGLFCGAGGTFLLFLGCEYYRREEAMLPLSLFRNRVISCAVIATAMSQGGVYLIFYYLPTWFQVVKGQSPTSSGIYLLPSVGAMSISTALAGALVSRIGYYTPFIIVGSAGAAVAAGLMTTLRPSSGAAAWVCYQLLNGAAQGFIRQQPITAVQAVISKDQLAVAISLVTFCQMFGSSLFISFGQLAFANSLKTSLGKYAPEVDASKILNAGATNFRSLVPESSIPGIILAYNHALTTTFYIAVGTACTTFVTSFGLKWINLKAKKKEDEINREVKGTNTETKKDEV</sequence>
<evidence type="ECO:0000256" key="1">
    <source>
        <dbReference type="ARBA" id="ARBA00004141"/>
    </source>
</evidence>
<dbReference type="InterPro" id="IPR036259">
    <property type="entry name" value="MFS_trans_sf"/>
</dbReference>
<evidence type="ECO:0000256" key="6">
    <source>
        <dbReference type="SAM" id="MobiDB-lite"/>
    </source>
</evidence>
<feature type="transmembrane region" description="Helical" evidence="7">
    <location>
        <begin position="383"/>
        <end position="403"/>
    </location>
</feature>
<feature type="transmembrane region" description="Helical" evidence="7">
    <location>
        <begin position="356"/>
        <end position="376"/>
    </location>
</feature>
<feature type="transmembrane region" description="Helical" evidence="7">
    <location>
        <begin position="87"/>
        <end position="104"/>
    </location>
</feature>
<evidence type="ECO:0000256" key="4">
    <source>
        <dbReference type="ARBA" id="ARBA00022989"/>
    </source>
</evidence>
<proteinExistence type="inferred from homology"/>
<dbReference type="SUPFAM" id="SSF103473">
    <property type="entry name" value="MFS general substrate transporter"/>
    <property type="match status" value="1"/>
</dbReference>
<accession>A0A0C3H1P1</accession>
<dbReference type="AlphaFoldDB" id="A0A0C3H1P1"/>
<evidence type="ECO:0000256" key="2">
    <source>
        <dbReference type="ARBA" id="ARBA00007520"/>
    </source>
</evidence>
<dbReference type="CDD" id="cd17502">
    <property type="entry name" value="MFS_Azr1_MDR_like"/>
    <property type="match status" value="1"/>
</dbReference>
<name>A0A0C3H1P1_OIDMZ</name>
<keyword evidence="5 7" id="KW-0472">Membrane</keyword>
<feature type="transmembrane region" description="Helical" evidence="7">
    <location>
        <begin position="521"/>
        <end position="541"/>
    </location>
</feature>